<dbReference type="EMBL" id="FNNO01000022">
    <property type="protein sequence ID" value="SDX63071.1"/>
    <property type="molecule type" value="Genomic_DNA"/>
</dbReference>
<sequence>MHPVKQSLLRSLAIIFILSLHLDKTVAQKTANRPNVIFILADDLGYGDLGCYGQPLIATPHIDQLAASGMRFTQFYSGTSVCAPSRASLMTGLHTGHTPIRGNREVKPEGQWPIPDSTYTMAEMFKKAGYTAGDFGKWGLGYVGSEGDPVKQGFDRFFGYNCQAQAHNYFPDHLWDNDTKIDLPNTPGKQPAYAGDLIQQKTLSFIDDNKSRPFFLYLSYTLPHAALQLPAGDSLFEWYKHKFNEQPVAIKAWNGIGYQPQAYPHAAYAAMVAKLDNYVGEVMAKLKALHIDENTLVIFSSDNGPHAEGGNDPTFFNSSGGFRGIKRDLYEGGMREPMIARWPGMIKAGETSGFVGAFWDFFPTFAALAGVPVTDKIDGISILPTLLNKGRQQQHEYLYWEFHENGGRQAIRMGNWKAVKYRVKEDKNARWELYDLAADAHETHDIAAQHPDLAKKISGLAKHAHTHSTIDEWNF</sequence>
<dbReference type="Proteomes" id="UP000198711">
    <property type="component" value="Unassembled WGS sequence"/>
</dbReference>
<gene>
    <name evidence="4" type="ORF">SAMN05444410_12216</name>
</gene>
<evidence type="ECO:0000313" key="4">
    <source>
        <dbReference type="EMBL" id="SDX63071.1"/>
    </source>
</evidence>
<evidence type="ECO:0000259" key="3">
    <source>
        <dbReference type="Pfam" id="PF00884"/>
    </source>
</evidence>
<feature type="domain" description="Sulfatase N-terminal" evidence="3">
    <location>
        <begin position="34"/>
        <end position="371"/>
    </location>
</feature>
<proteinExistence type="inferred from homology"/>
<protein>
    <submittedName>
        <fullName evidence="4">Arylsulfatase A</fullName>
    </submittedName>
</protein>
<keyword evidence="5" id="KW-1185">Reference proteome</keyword>
<dbReference type="InterPro" id="IPR052701">
    <property type="entry name" value="GAG_Ulvan_Degrading_Sulfatases"/>
</dbReference>
<comment type="similarity">
    <text evidence="1">Belongs to the sulfatase family.</text>
</comment>
<evidence type="ECO:0000256" key="1">
    <source>
        <dbReference type="ARBA" id="ARBA00008779"/>
    </source>
</evidence>
<organism evidence="4 5">
    <name type="scientific">Hydrobacter penzbergensis</name>
    <dbReference type="NCBI Taxonomy" id="1235997"/>
    <lineage>
        <taxon>Bacteria</taxon>
        <taxon>Pseudomonadati</taxon>
        <taxon>Bacteroidota</taxon>
        <taxon>Chitinophagia</taxon>
        <taxon>Chitinophagales</taxon>
        <taxon>Chitinophagaceae</taxon>
        <taxon>Hydrobacter</taxon>
    </lineage>
</organism>
<dbReference type="GO" id="GO:0016787">
    <property type="term" value="F:hydrolase activity"/>
    <property type="evidence" value="ECO:0007669"/>
    <property type="project" value="UniProtKB-KW"/>
</dbReference>
<evidence type="ECO:0000256" key="2">
    <source>
        <dbReference type="ARBA" id="ARBA00022801"/>
    </source>
</evidence>
<dbReference type="PROSITE" id="PS00523">
    <property type="entry name" value="SULFATASE_1"/>
    <property type="match status" value="1"/>
</dbReference>
<dbReference type="Gene3D" id="3.40.720.10">
    <property type="entry name" value="Alkaline Phosphatase, subunit A"/>
    <property type="match status" value="1"/>
</dbReference>
<reference evidence="4 5" key="1">
    <citation type="submission" date="2016-10" db="EMBL/GenBank/DDBJ databases">
        <authorList>
            <person name="Varghese N."/>
            <person name="Submissions S."/>
        </authorList>
    </citation>
    <scope>NUCLEOTIDE SEQUENCE [LARGE SCALE GENOMIC DNA]</scope>
    <source>
        <strain evidence="4 5">DSM 25353</strain>
    </source>
</reference>
<dbReference type="Pfam" id="PF00884">
    <property type="entry name" value="Sulfatase"/>
    <property type="match status" value="1"/>
</dbReference>
<keyword evidence="2" id="KW-0378">Hydrolase</keyword>
<name>A0A8X8IHX1_9BACT</name>
<dbReference type="AlphaFoldDB" id="A0A8X8IHX1"/>
<dbReference type="CDD" id="cd16145">
    <property type="entry name" value="ARS_like"/>
    <property type="match status" value="1"/>
</dbReference>
<dbReference type="SUPFAM" id="SSF53649">
    <property type="entry name" value="Alkaline phosphatase-like"/>
    <property type="match status" value="1"/>
</dbReference>
<evidence type="ECO:0000313" key="5">
    <source>
        <dbReference type="Proteomes" id="UP000198711"/>
    </source>
</evidence>
<dbReference type="PANTHER" id="PTHR43751:SF3">
    <property type="entry name" value="SULFATASE N-TERMINAL DOMAIN-CONTAINING PROTEIN"/>
    <property type="match status" value="1"/>
</dbReference>
<dbReference type="PANTHER" id="PTHR43751">
    <property type="entry name" value="SULFATASE"/>
    <property type="match status" value="1"/>
</dbReference>
<accession>A0A8X8IHX1</accession>
<comment type="caution">
    <text evidence="4">The sequence shown here is derived from an EMBL/GenBank/DDBJ whole genome shotgun (WGS) entry which is preliminary data.</text>
</comment>
<dbReference type="InterPro" id="IPR000917">
    <property type="entry name" value="Sulfatase_N"/>
</dbReference>
<dbReference type="InterPro" id="IPR017850">
    <property type="entry name" value="Alkaline_phosphatase_core_sf"/>
</dbReference>
<dbReference type="InterPro" id="IPR024607">
    <property type="entry name" value="Sulfatase_CS"/>
</dbReference>
<dbReference type="Gene3D" id="3.30.1120.10">
    <property type="match status" value="1"/>
</dbReference>